<organism evidence="2 3">
    <name type="scientific">Streptomyces cinereospinus</name>
    <dbReference type="NCBI Taxonomy" id="285561"/>
    <lineage>
        <taxon>Bacteria</taxon>
        <taxon>Bacillati</taxon>
        <taxon>Actinomycetota</taxon>
        <taxon>Actinomycetes</taxon>
        <taxon>Kitasatosporales</taxon>
        <taxon>Streptomycetaceae</taxon>
        <taxon>Streptomyces</taxon>
    </lineage>
</organism>
<dbReference type="Proteomes" id="UP001589709">
    <property type="component" value="Unassembled WGS sequence"/>
</dbReference>
<sequence length="64" mass="6280">MTHTEQVRAPRHLKAPSAAQVGDASGAGAAVPHGPAAQTVVPGQSAKDAVAGESLSAPSEEARP</sequence>
<evidence type="ECO:0000313" key="2">
    <source>
        <dbReference type="EMBL" id="MFB9463380.1"/>
    </source>
</evidence>
<evidence type="ECO:0000313" key="3">
    <source>
        <dbReference type="Proteomes" id="UP001589709"/>
    </source>
</evidence>
<name>A0ABV5MZD9_9ACTN</name>
<accession>A0ABV5MZD9</accession>
<feature type="region of interest" description="Disordered" evidence="1">
    <location>
        <begin position="1"/>
        <end position="64"/>
    </location>
</feature>
<dbReference type="EMBL" id="JBHMCY010000017">
    <property type="protein sequence ID" value="MFB9463380.1"/>
    <property type="molecule type" value="Genomic_DNA"/>
</dbReference>
<gene>
    <name evidence="2" type="ORF">ACFF45_11820</name>
</gene>
<keyword evidence="3" id="KW-1185">Reference proteome</keyword>
<evidence type="ECO:0000256" key="1">
    <source>
        <dbReference type="SAM" id="MobiDB-lite"/>
    </source>
</evidence>
<protein>
    <submittedName>
        <fullName evidence="2">Uncharacterized protein</fullName>
    </submittedName>
</protein>
<feature type="compositionally biased region" description="Low complexity" evidence="1">
    <location>
        <begin position="24"/>
        <end position="37"/>
    </location>
</feature>
<dbReference type="RefSeq" id="WP_381345474.1">
    <property type="nucleotide sequence ID" value="NZ_JBHMCY010000017.1"/>
</dbReference>
<proteinExistence type="predicted"/>
<comment type="caution">
    <text evidence="2">The sequence shown here is derived from an EMBL/GenBank/DDBJ whole genome shotgun (WGS) entry which is preliminary data.</text>
</comment>
<reference evidence="2 3" key="1">
    <citation type="submission" date="2024-09" db="EMBL/GenBank/DDBJ databases">
        <authorList>
            <person name="Sun Q."/>
            <person name="Mori K."/>
        </authorList>
    </citation>
    <scope>NUCLEOTIDE SEQUENCE [LARGE SCALE GENOMIC DNA]</scope>
    <source>
        <strain evidence="2 3">JCM 6917</strain>
    </source>
</reference>